<dbReference type="EMBL" id="JALJOS010000001">
    <property type="protein sequence ID" value="KAK9844719.1"/>
    <property type="molecule type" value="Genomic_DNA"/>
</dbReference>
<evidence type="ECO:0000259" key="13">
    <source>
        <dbReference type="PROSITE" id="PS51456"/>
    </source>
</evidence>
<evidence type="ECO:0000313" key="15">
    <source>
        <dbReference type="EMBL" id="KAK9844719.1"/>
    </source>
</evidence>
<protein>
    <submittedName>
        <fullName evidence="15">Uncharacterized protein</fullName>
    </submittedName>
</protein>
<feature type="domain" description="Dilute" evidence="12">
    <location>
        <begin position="1264"/>
        <end position="1598"/>
    </location>
</feature>
<feature type="compositionally biased region" description="Low complexity" evidence="11">
    <location>
        <begin position="1334"/>
        <end position="1343"/>
    </location>
</feature>
<evidence type="ECO:0000256" key="3">
    <source>
        <dbReference type="ARBA" id="ARBA00022741"/>
    </source>
</evidence>
<dbReference type="PROSITE" id="PS51126">
    <property type="entry name" value="DILUTE"/>
    <property type="match status" value="1"/>
</dbReference>
<organism evidence="15 16">
    <name type="scientific">Apatococcus lobatus</name>
    <dbReference type="NCBI Taxonomy" id="904363"/>
    <lineage>
        <taxon>Eukaryota</taxon>
        <taxon>Viridiplantae</taxon>
        <taxon>Chlorophyta</taxon>
        <taxon>core chlorophytes</taxon>
        <taxon>Trebouxiophyceae</taxon>
        <taxon>Chlorellales</taxon>
        <taxon>Chlorellaceae</taxon>
        <taxon>Apatococcus</taxon>
    </lineage>
</organism>
<accession>A0AAW1SGN7</accession>
<dbReference type="InterPro" id="IPR037975">
    <property type="entry name" value="MyosinXI_CBD"/>
</dbReference>
<evidence type="ECO:0000259" key="14">
    <source>
        <dbReference type="PROSITE" id="PS51844"/>
    </source>
</evidence>
<comment type="similarity">
    <text evidence="1">Belongs to the TRAFAC class myosin-kinesin ATPase superfamily. Myosin family. Plant myosin class XI subfamily.</text>
</comment>
<feature type="binding site" evidence="9">
    <location>
        <begin position="153"/>
        <end position="160"/>
    </location>
    <ligand>
        <name>ATP</name>
        <dbReference type="ChEBI" id="CHEBI:30616"/>
    </ligand>
</feature>
<dbReference type="Pfam" id="PF00612">
    <property type="entry name" value="IQ"/>
    <property type="match status" value="5"/>
</dbReference>
<keyword evidence="5 10" id="KW-0175">Coiled coil</keyword>
<dbReference type="GO" id="GO:0005737">
    <property type="term" value="C:cytoplasm"/>
    <property type="evidence" value="ECO:0007669"/>
    <property type="project" value="TreeGrafter"/>
</dbReference>
<dbReference type="Pfam" id="PF00063">
    <property type="entry name" value="Myosin_head"/>
    <property type="match status" value="1"/>
</dbReference>
<evidence type="ECO:0000313" key="16">
    <source>
        <dbReference type="Proteomes" id="UP001438707"/>
    </source>
</evidence>
<name>A0AAW1SGN7_9CHLO</name>
<dbReference type="SMART" id="SM00242">
    <property type="entry name" value="MYSc"/>
    <property type="match status" value="1"/>
</dbReference>
<dbReference type="FunFam" id="1.10.10.820:FF:000001">
    <property type="entry name" value="Myosin heavy chain"/>
    <property type="match status" value="1"/>
</dbReference>
<keyword evidence="3 9" id="KW-0547">Nucleotide-binding</keyword>
<evidence type="ECO:0000256" key="6">
    <source>
        <dbReference type="ARBA" id="ARBA00023123"/>
    </source>
</evidence>
<dbReference type="Gene3D" id="1.10.10.820">
    <property type="match status" value="1"/>
</dbReference>
<proteinExistence type="inferred from homology"/>
<evidence type="ECO:0000256" key="4">
    <source>
        <dbReference type="ARBA" id="ARBA00022840"/>
    </source>
</evidence>
<dbReference type="SMART" id="SM01132">
    <property type="entry name" value="DIL"/>
    <property type="match status" value="1"/>
</dbReference>
<feature type="region of interest" description="Disordered" evidence="11">
    <location>
        <begin position="1334"/>
        <end position="1354"/>
    </location>
</feature>
<dbReference type="Gene3D" id="3.30.70.1590">
    <property type="match status" value="1"/>
</dbReference>
<keyword evidence="2" id="KW-0677">Repeat</keyword>
<dbReference type="InterPro" id="IPR002710">
    <property type="entry name" value="Dilute_dom"/>
</dbReference>
<evidence type="ECO:0000256" key="8">
    <source>
        <dbReference type="ARBA" id="ARBA00023203"/>
    </source>
</evidence>
<dbReference type="Gene3D" id="1.20.120.720">
    <property type="entry name" value="Myosin VI head, motor domain, U50 subdomain"/>
    <property type="match status" value="1"/>
</dbReference>
<dbReference type="Pfam" id="PF02736">
    <property type="entry name" value="Myosin_N"/>
    <property type="match status" value="1"/>
</dbReference>
<dbReference type="InterPro" id="IPR027417">
    <property type="entry name" value="P-loop_NTPase"/>
</dbReference>
<evidence type="ECO:0000256" key="5">
    <source>
        <dbReference type="ARBA" id="ARBA00023054"/>
    </source>
</evidence>
<keyword evidence="6 9" id="KW-0518">Myosin</keyword>
<dbReference type="Proteomes" id="UP001438707">
    <property type="component" value="Unassembled WGS sequence"/>
</dbReference>
<dbReference type="InterPro" id="IPR036961">
    <property type="entry name" value="Kinesin_motor_dom_sf"/>
</dbReference>
<keyword evidence="8 9" id="KW-0009">Actin-binding</keyword>
<dbReference type="InterPro" id="IPR004009">
    <property type="entry name" value="SH3_Myosin"/>
</dbReference>
<dbReference type="Gene3D" id="1.20.5.190">
    <property type="match status" value="3"/>
</dbReference>
<evidence type="ECO:0000256" key="10">
    <source>
        <dbReference type="SAM" id="Coils"/>
    </source>
</evidence>
<dbReference type="GO" id="GO:0007015">
    <property type="term" value="P:actin filament organization"/>
    <property type="evidence" value="ECO:0007669"/>
    <property type="project" value="InterPro"/>
</dbReference>
<dbReference type="GO" id="GO:0005524">
    <property type="term" value="F:ATP binding"/>
    <property type="evidence" value="ECO:0007669"/>
    <property type="project" value="UniProtKB-UniRule"/>
</dbReference>
<dbReference type="GO" id="GO:0016020">
    <property type="term" value="C:membrane"/>
    <property type="evidence" value="ECO:0007669"/>
    <property type="project" value="TreeGrafter"/>
</dbReference>
<dbReference type="GO" id="GO:0051015">
    <property type="term" value="F:actin filament binding"/>
    <property type="evidence" value="ECO:0007669"/>
    <property type="project" value="TreeGrafter"/>
</dbReference>
<comment type="caution">
    <text evidence="15">The sequence shown here is derived from an EMBL/GenBank/DDBJ whole genome shotgun (WGS) entry which is preliminary data.</text>
</comment>
<feature type="compositionally biased region" description="Low complexity" evidence="11">
    <location>
        <begin position="1406"/>
        <end position="1419"/>
    </location>
</feature>
<keyword evidence="4 9" id="KW-0067">ATP-binding</keyword>
<dbReference type="InterPro" id="IPR036018">
    <property type="entry name" value="MYSc_Myo11"/>
</dbReference>
<evidence type="ECO:0000256" key="2">
    <source>
        <dbReference type="ARBA" id="ARBA00022737"/>
    </source>
</evidence>
<keyword evidence="16" id="KW-1185">Reference proteome</keyword>
<dbReference type="PANTHER" id="PTHR13140:SF781">
    <property type="entry name" value="MYOSIN-15"/>
    <property type="match status" value="1"/>
</dbReference>
<dbReference type="SMART" id="SM00015">
    <property type="entry name" value="IQ"/>
    <property type="match status" value="6"/>
</dbReference>
<evidence type="ECO:0000259" key="12">
    <source>
        <dbReference type="PROSITE" id="PS51126"/>
    </source>
</evidence>
<evidence type="ECO:0000256" key="1">
    <source>
        <dbReference type="ARBA" id="ARBA00008049"/>
    </source>
</evidence>
<sequence>MTDQHTQGTKVWLADPQQGWIQGDVLKVEKDLLHVKTEQGNVKQLQPHECPLQNPGGRGGVEDMTTLSYLNEPGVLHNLRTRYTHDAIYTYTGSILIAINPFASLPHLYGQHMMEQYRGRNMGDLSPHVYAIADSAYRQMRRMDRSQSILVSGESGAGKTETSKLIMQYLAWMGNQEGGDGSASVIAADANGTTGSSVEQQVLQSNPLLEAFGNAKTVRNDNSSRFGKFVELQFNLKGRISGAAVRTYLLERSRVCNITNPERNYHAFYQLCYGASEEERERWSLKNAQDFHYLNQSSCYDLPRVSNAKEYQDTRRAMTLVGIPIEEQDAVWQLVAVVLHLGNLQFTEGEEDSSRVSEPAVEHLEAAARLLGTRPDTLVKALTTRTRQTPDGPIVSPIDVKAAVDNRDSLAKTLYSRLFDWLVDKINRSVGQDPHAVTMVGVLDIYGFECFKENDFEQFCINLANEKLQQHFNQHVFKMEQAEYEREKIDWSYIEFVDNQDVLDLIERKPLGILDLLDEQCRFPKATYEDFATRMYQTDEVAKSSRFSKPKLARAGFTIEHYAGAVSYKTNNFLDKNKDFVVAEHQAMLQSSAFPFMRLLFPPSCAIEDGNDKGGKGGNKGAMSGYKFASVGSRFKRQLGELMEALQRMEPHYIRCIKPNSRNRPMDFENINVLHQLRCGGVLEAVRISCAGFPTKIPFIDFVDHFWNLVPELLSRADLDDGALSKAIVSKAGLTQHQAGSTKMFLRAGQMAVLDKMRTELMHSSAVIVQRHLRGWLARQQYARIRWAVFTIQAWTRGMSARTEARRRRHEHAATKAQTAWRRHVARARFLHTRHAILTIQAAWRGKQARALAADLRQQNAATRIQTAWRAHSARCKYSLSQRRVVRLQCLWRSKLARRELRRRRQAARAAEKILQDKKDLEARVAELQRILEQARVERSNFRQNLREEQKGREAAEAALQAAQDSFKAESAAARDKFRTNLASQSEAIKTAQEQLQEMSGQLQEARTAAEAAKASLSAEKIGAQQRIASLEKQRAELESKAQATKDDLMNRLSNACKQRDAAREEALLSSEKLAKLQEDIDSGALQPASSVPATQPAAPPSPDGFMEKAAAGLKYFRGQPQTTSIPAPPASPITANRMPEANGIDPSTPFSTPDVSQRPSYATVARRLAPENGVVSTPRSGLPFTPEAEGLDALSDVDRRQKELYSRQQQLLREQRSQDQQHLLTAISEDLGFNRGRPVAALLIFRSCLQWKVFQLNQTQLFDRIINTMGGQIEAKQDNNTCLSYWLSNTVTLLYLLQKNIKPASGGTYNSRLRSPASRGFFSRGGSGGTFSSFFSRSTSSPGPGGEASIHGGSAGGFRQVEAKYPALLFKQQLDAFVQKIFPMLRDNVKKEITPQLAACIHAPRTATSRSTRRTLSTNQSLGAEPSPTASGAGSGHPGAMLSPHWRTILQVFDNLLETLQRAFVPSFLVRKLFQQLFSFVNVQLFNQLLLRRECCSFSNGEYVKTGLAEVENWIHTAGKEWVGESWDELRYIRQAVTFLVIHQKHKKSLEEITNDLCPVLSVQQLYRISTMYWDDRFGTETVSQDVLARMKQLMVDNQSAASHSFLLDDDSSIPFSLDDIQNLMEDRDMYSEVPVPPSLKVTRNFDFLARDLRRAQPSGNAPD</sequence>
<evidence type="ECO:0000256" key="11">
    <source>
        <dbReference type="SAM" id="MobiDB-lite"/>
    </source>
</evidence>
<dbReference type="InterPro" id="IPR000048">
    <property type="entry name" value="IQ_motif_EF-hand-BS"/>
</dbReference>
<dbReference type="InterPro" id="IPR001609">
    <property type="entry name" value="Myosin_head_motor_dom-like"/>
</dbReference>
<dbReference type="PROSITE" id="PS50096">
    <property type="entry name" value="IQ"/>
    <property type="match status" value="6"/>
</dbReference>
<feature type="region of interest" description="Disordered" evidence="11">
    <location>
        <begin position="1405"/>
        <end position="1439"/>
    </location>
</feature>
<feature type="coiled-coil region" evidence="10">
    <location>
        <begin position="898"/>
        <end position="1080"/>
    </location>
</feature>
<dbReference type="GO" id="GO:0016459">
    <property type="term" value="C:myosin complex"/>
    <property type="evidence" value="ECO:0007669"/>
    <property type="project" value="UniProtKB-KW"/>
</dbReference>
<dbReference type="PANTHER" id="PTHR13140">
    <property type="entry name" value="MYOSIN"/>
    <property type="match status" value="1"/>
</dbReference>
<dbReference type="PROSITE" id="PS51456">
    <property type="entry name" value="MYOSIN_MOTOR"/>
    <property type="match status" value="1"/>
</dbReference>
<dbReference type="GO" id="GO:0030048">
    <property type="term" value="P:actin filament-based movement"/>
    <property type="evidence" value="ECO:0007669"/>
    <property type="project" value="UniProtKB-ARBA"/>
</dbReference>
<dbReference type="SUPFAM" id="SSF52540">
    <property type="entry name" value="P-loop containing nucleoside triphosphate hydrolases"/>
    <property type="match status" value="2"/>
</dbReference>
<dbReference type="CDD" id="cd01384">
    <property type="entry name" value="MYSc_Myo11"/>
    <property type="match status" value="1"/>
</dbReference>
<dbReference type="Pfam" id="PF01843">
    <property type="entry name" value="DIL"/>
    <property type="match status" value="1"/>
</dbReference>
<gene>
    <name evidence="15" type="ORF">WJX74_005896</name>
</gene>
<dbReference type="CDD" id="cd15475">
    <property type="entry name" value="MyosinXI_CBD"/>
    <property type="match status" value="1"/>
</dbReference>
<keyword evidence="7 9" id="KW-0505">Motor protein</keyword>
<dbReference type="GO" id="GO:0000146">
    <property type="term" value="F:microfilament motor activity"/>
    <property type="evidence" value="ECO:0007669"/>
    <property type="project" value="TreeGrafter"/>
</dbReference>
<feature type="domain" description="Myosin N-terminal SH3-like" evidence="14">
    <location>
        <begin position="6"/>
        <end position="55"/>
    </location>
</feature>
<feature type="region of interest" description="Actin-binding" evidence="9">
    <location>
        <begin position="639"/>
        <end position="661"/>
    </location>
</feature>
<dbReference type="Gene3D" id="3.40.850.10">
    <property type="entry name" value="Kinesin motor domain"/>
    <property type="match status" value="1"/>
</dbReference>
<feature type="domain" description="Myosin motor" evidence="13">
    <location>
        <begin position="59"/>
        <end position="759"/>
    </location>
</feature>
<dbReference type="Gene3D" id="1.20.58.530">
    <property type="match status" value="1"/>
</dbReference>
<evidence type="ECO:0000256" key="9">
    <source>
        <dbReference type="PROSITE-ProRule" id="PRU00782"/>
    </source>
</evidence>
<evidence type="ECO:0000256" key="7">
    <source>
        <dbReference type="ARBA" id="ARBA00023175"/>
    </source>
</evidence>
<dbReference type="PRINTS" id="PR00193">
    <property type="entry name" value="MYOSINHEAVY"/>
</dbReference>
<reference evidence="15 16" key="1">
    <citation type="journal article" date="2024" name="Nat. Commun.">
        <title>Phylogenomics reveals the evolutionary origins of lichenization in chlorophyte algae.</title>
        <authorList>
            <person name="Puginier C."/>
            <person name="Libourel C."/>
            <person name="Otte J."/>
            <person name="Skaloud P."/>
            <person name="Haon M."/>
            <person name="Grisel S."/>
            <person name="Petersen M."/>
            <person name="Berrin J.G."/>
            <person name="Delaux P.M."/>
            <person name="Dal Grande F."/>
            <person name="Keller J."/>
        </authorList>
    </citation>
    <scope>NUCLEOTIDE SEQUENCE [LARGE SCALE GENOMIC DNA]</scope>
    <source>
        <strain evidence="15 16">SAG 2145</strain>
    </source>
</reference>
<dbReference type="PROSITE" id="PS51844">
    <property type="entry name" value="SH3_LIKE"/>
    <property type="match status" value="1"/>
</dbReference>